<keyword evidence="6" id="KW-0378">Hydrolase</keyword>
<protein>
    <submittedName>
        <fullName evidence="10">2-oxo-4-hydroxy-4-carboxy-5-ureidoimidazoline decarboxylase</fullName>
        <ecNumber evidence="10">4.1.1.97</ecNumber>
    </submittedName>
</protein>
<proteinExistence type="inferred from homology"/>
<name>A0AAX3SRF0_9BURK</name>
<sequence length="591" mass="65319">MALTLEQLNAADLATATGLLDGLYEHSPWIAEAALARRPFRSLAQIKYAMAQVLDKAPVQAKLDLIRAHPELAGKAMETNTLTAESTNEQNKAGLTRCTPEELEHIRKLNAEYGKRFGFPFILAVRGPRGAGLAKAEIIETFERRLHNHPDFELGEALRNIHRIAEIRLNDKFGYTPELGNDVWDWQEKLAQHSDPGYAEKGQLTVTYLTDAHRACAQRISHWMRDCGFDEVEIDAVGNVVGRYKAATEDAKTLLTGSHYDTVRNGGKYDGRLGIFVPMACVRELHRQGRRLPFHIEVVGFAEEEGQRYKATFLGSGALIGDFRQEWLEQKDADGITLREAMQHAGLCIDDIPKLQRDPARYLGFIEVHIEQGPVLNELDIPLGIVTSINGSARYICEMIGMASHAGTTPMDRRRDAACGVAELALYIEKRAARDGTSVATMGQLNVPSGSVNVVPGRCQFSLDLRAPTNEQRDAMVADILAEIEAIAQRRGLRYSTELAMKAAAAPSAPEWQQRWEAAVDALGVPLYRMPSGAGHDAMKLHEIMPQAMLFVRGLNAGISHNPLESSTADDMQLSVDAFSHVLNQLAQEQQ</sequence>
<dbReference type="CDD" id="cd03884">
    <property type="entry name" value="M20_bAS"/>
    <property type="match status" value="1"/>
</dbReference>
<dbReference type="NCBIfam" id="NF010373">
    <property type="entry name" value="PRK13799.1"/>
    <property type="match status" value="1"/>
</dbReference>
<dbReference type="GO" id="GO:0046872">
    <property type="term" value="F:metal ion binding"/>
    <property type="evidence" value="ECO:0007669"/>
    <property type="project" value="UniProtKB-KW"/>
</dbReference>
<comment type="cofactor">
    <cofactor evidence="1">
        <name>Mn(2+)</name>
        <dbReference type="ChEBI" id="CHEBI:29035"/>
    </cofactor>
</comment>
<dbReference type="InterPro" id="IPR036264">
    <property type="entry name" value="Bact_exopeptidase_dim_dom"/>
</dbReference>
<accession>A0AAX3SRF0</accession>
<keyword evidence="5" id="KW-0479">Metal-binding</keyword>
<dbReference type="SUPFAM" id="SSF55031">
    <property type="entry name" value="Bacterial exopeptidase dimerisation domain"/>
    <property type="match status" value="1"/>
</dbReference>
<comment type="similarity">
    <text evidence="2">Belongs to the peptidase M20 family.</text>
</comment>
<evidence type="ECO:0000313" key="11">
    <source>
        <dbReference type="Proteomes" id="UP001219066"/>
    </source>
</evidence>
<dbReference type="Proteomes" id="UP001219066">
    <property type="component" value="Chromosome"/>
</dbReference>
<dbReference type="Gene3D" id="3.40.630.10">
    <property type="entry name" value="Zn peptidases"/>
    <property type="match status" value="1"/>
</dbReference>
<dbReference type="PANTHER" id="PTHR32494:SF19">
    <property type="entry name" value="ALLANTOATE DEIMINASE-RELATED"/>
    <property type="match status" value="1"/>
</dbReference>
<keyword evidence="4" id="KW-0659">Purine metabolism</keyword>
<dbReference type="EC" id="4.1.1.97" evidence="10"/>
<dbReference type="AlphaFoldDB" id="A0AAX3SRF0"/>
<dbReference type="InterPro" id="IPR011650">
    <property type="entry name" value="Peptidase_M20_dimer"/>
</dbReference>
<evidence type="ECO:0000256" key="5">
    <source>
        <dbReference type="ARBA" id="ARBA00022723"/>
    </source>
</evidence>
<organism evidence="10 11">
    <name type="scientific">Delftia tsuruhatensis</name>
    <dbReference type="NCBI Taxonomy" id="180282"/>
    <lineage>
        <taxon>Bacteria</taxon>
        <taxon>Pseudomonadati</taxon>
        <taxon>Pseudomonadota</taxon>
        <taxon>Betaproteobacteria</taxon>
        <taxon>Burkholderiales</taxon>
        <taxon>Comamonadaceae</taxon>
        <taxon>Delftia</taxon>
    </lineage>
</organism>
<comment type="subunit">
    <text evidence="3">Homodimer.</text>
</comment>
<evidence type="ECO:0000256" key="3">
    <source>
        <dbReference type="ARBA" id="ARBA00011738"/>
    </source>
</evidence>
<dbReference type="GO" id="GO:0000255">
    <property type="term" value="P:allantoin metabolic process"/>
    <property type="evidence" value="ECO:0007669"/>
    <property type="project" value="InterPro"/>
</dbReference>
<keyword evidence="7" id="KW-0464">Manganese</keyword>
<dbReference type="GO" id="GO:0006144">
    <property type="term" value="P:purine nucleobase metabolic process"/>
    <property type="evidence" value="ECO:0007669"/>
    <property type="project" value="UniProtKB-KW"/>
</dbReference>
<evidence type="ECO:0000259" key="9">
    <source>
        <dbReference type="Pfam" id="PF09349"/>
    </source>
</evidence>
<feature type="domain" description="Peptidase M20 dimerisation" evidence="8">
    <location>
        <begin position="390"/>
        <end position="488"/>
    </location>
</feature>
<evidence type="ECO:0000256" key="7">
    <source>
        <dbReference type="ARBA" id="ARBA00023211"/>
    </source>
</evidence>
<dbReference type="EMBL" id="CP120956">
    <property type="protein sequence ID" value="WFF82689.1"/>
    <property type="molecule type" value="Genomic_DNA"/>
</dbReference>
<gene>
    <name evidence="10" type="primary">uraD</name>
    <name evidence="10" type="ORF">PYR84_08335</name>
</gene>
<dbReference type="GO" id="GO:0051997">
    <property type="term" value="F:2-oxo-4-hydroxy-4-carboxy-5-ureidoimidazoline decarboxylase activity"/>
    <property type="evidence" value="ECO:0007669"/>
    <property type="project" value="UniProtKB-EC"/>
</dbReference>
<feature type="domain" description="Oxo-4-hydroxy-4-carboxy-5-ureidoimidazoline decarboxylase" evidence="9">
    <location>
        <begin position="9"/>
        <end position="170"/>
    </location>
</feature>
<dbReference type="Gene3D" id="3.30.70.360">
    <property type="match status" value="1"/>
</dbReference>
<dbReference type="NCBIfam" id="TIGR01879">
    <property type="entry name" value="hydantase"/>
    <property type="match status" value="1"/>
</dbReference>
<dbReference type="InterPro" id="IPR017580">
    <property type="entry name" value="OHCU_decarboxylase-1"/>
</dbReference>
<reference evidence="10" key="1">
    <citation type="submission" date="2023-03" db="EMBL/GenBank/DDBJ databases">
        <title>Synergistic degradation of erythromycin by symbiotic bacteria Ery-6A and Ery-6B and application in simulated water remediation.</title>
        <authorList>
            <person name="Xu S."/>
        </authorList>
    </citation>
    <scope>NUCLEOTIDE SEQUENCE</scope>
    <source>
        <strain evidence="10">Ery-6A</strain>
    </source>
</reference>
<dbReference type="Gene3D" id="1.10.3330.10">
    <property type="entry name" value="Oxo-4-hydroxy-4-carboxy-5-ureidoimidazoline decarboxylase"/>
    <property type="match status" value="1"/>
</dbReference>
<dbReference type="PANTHER" id="PTHR32494">
    <property type="entry name" value="ALLANTOATE DEIMINASE-RELATED"/>
    <property type="match status" value="1"/>
</dbReference>
<keyword evidence="10" id="KW-0456">Lyase</keyword>
<dbReference type="SUPFAM" id="SSF158694">
    <property type="entry name" value="UraD-Like"/>
    <property type="match status" value="1"/>
</dbReference>
<dbReference type="InterPro" id="IPR002933">
    <property type="entry name" value="Peptidase_M20"/>
</dbReference>
<dbReference type="NCBIfam" id="TIGR03164">
    <property type="entry name" value="UHCUDC"/>
    <property type="match status" value="1"/>
</dbReference>
<evidence type="ECO:0000256" key="2">
    <source>
        <dbReference type="ARBA" id="ARBA00006153"/>
    </source>
</evidence>
<evidence type="ECO:0000259" key="8">
    <source>
        <dbReference type="Pfam" id="PF07687"/>
    </source>
</evidence>
<dbReference type="InterPro" id="IPR036778">
    <property type="entry name" value="OHCU_decarboxylase_sf"/>
</dbReference>
<evidence type="ECO:0000256" key="6">
    <source>
        <dbReference type="ARBA" id="ARBA00022801"/>
    </source>
</evidence>
<dbReference type="InterPro" id="IPR010158">
    <property type="entry name" value="Amidase_Cbmase"/>
</dbReference>
<dbReference type="Pfam" id="PF07687">
    <property type="entry name" value="M20_dimer"/>
    <property type="match status" value="1"/>
</dbReference>
<dbReference type="GO" id="GO:0016813">
    <property type="term" value="F:hydrolase activity, acting on carbon-nitrogen (but not peptide) bonds, in linear amidines"/>
    <property type="evidence" value="ECO:0007669"/>
    <property type="project" value="InterPro"/>
</dbReference>
<dbReference type="Pfam" id="PF09349">
    <property type="entry name" value="OHCU_decarbox"/>
    <property type="match status" value="1"/>
</dbReference>
<dbReference type="InterPro" id="IPR018020">
    <property type="entry name" value="OHCU_decarboxylase"/>
</dbReference>
<evidence type="ECO:0000313" key="10">
    <source>
        <dbReference type="EMBL" id="WFF82689.1"/>
    </source>
</evidence>
<evidence type="ECO:0000256" key="4">
    <source>
        <dbReference type="ARBA" id="ARBA00022631"/>
    </source>
</evidence>
<dbReference type="Pfam" id="PF01546">
    <property type="entry name" value="Peptidase_M20"/>
    <property type="match status" value="1"/>
</dbReference>
<dbReference type="RefSeq" id="WP_277849551.1">
    <property type="nucleotide sequence ID" value="NZ_CP120956.1"/>
</dbReference>
<dbReference type="SUPFAM" id="SSF53187">
    <property type="entry name" value="Zn-dependent exopeptidases"/>
    <property type="match status" value="1"/>
</dbReference>
<evidence type="ECO:0000256" key="1">
    <source>
        <dbReference type="ARBA" id="ARBA00001936"/>
    </source>
</evidence>